<name>A0A1L9S249_ASPWE</name>
<protein>
    <recommendedName>
        <fullName evidence="3">Transcriptional regulator</fullName>
    </recommendedName>
</protein>
<dbReference type="InterPro" id="IPR012349">
    <property type="entry name" value="Split_barrel_FMN-bd"/>
</dbReference>
<evidence type="ECO:0008006" key="3">
    <source>
        <dbReference type="Google" id="ProtNLM"/>
    </source>
</evidence>
<accession>A0A1L9S249</accession>
<dbReference type="Proteomes" id="UP000184383">
    <property type="component" value="Unassembled WGS sequence"/>
</dbReference>
<sequence length="256" mass="28807">MYSKPEWSESHLPTLHAFIRSHPLGILTTAIPSPSYPLIQSTHLPWLLDTNQPNLDNQEKGKLRGHIARQNPQAKAIIDSLPADSSSTLPTEIMILFTSPVQHYVTPKFYTATKPATGKVAPTWNYAAVQVYGRVKVFHDSSDPETEAFLSTQLQDLAAFTEREMMGYTGEDGKEEAWRVDEAPEGYLRILKKNIVGLEVEIDRIEGKFKMSQERAIKDREGVIKGFEQMGTETATQMADMVKSRGELNDQKKSTR</sequence>
<dbReference type="SUPFAM" id="SSF50475">
    <property type="entry name" value="FMN-binding split barrel"/>
    <property type="match status" value="1"/>
</dbReference>
<dbReference type="RefSeq" id="XP_040694895.1">
    <property type="nucleotide sequence ID" value="XM_040832464.1"/>
</dbReference>
<keyword evidence="2" id="KW-1185">Reference proteome</keyword>
<evidence type="ECO:0000313" key="1">
    <source>
        <dbReference type="EMBL" id="OJJ41219.1"/>
    </source>
</evidence>
<dbReference type="GeneID" id="63748312"/>
<dbReference type="VEuPathDB" id="FungiDB:ASPWEDRAFT_23326"/>
<gene>
    <name evidence="1" type="ORF">ASPWEDRAFT_23326</name>
</gene>
<proteinExistence type="predicted"/>
<dbReference type="Gene3D" id="2.30.110.10">
    <property type="entry name" value="Electron Transport, Fmn-binding Protein, Chain A"/>
    <property type="match status" value="1"/>
</dbReference>
<evidence type="ECO:0000313" key="2">
    <source>
        <dbReference type="Proteomes" id="UP000184383"/>
    </source>
</evidence>
<dbReference type="AlphaFoldDB" id="A0A1L9S249"/>
<dbReference type="PIRSF" id="PIRSF010372">
    <property type="entry name" value="PaiB"/>
    <property type="match status" value="1"/>
</dbReference>
<dbReference type="PANTHER" id="PTHR35802:SF1">
    <property type="entry name" value="PROTEASE SYNTHASE AND SPORULATION PROTEIN PAI 2"/>
    <property type="match status" value="1"/>
</dbReference>
<organism evidence="1 2">
    <name type="scientific">Aspergillus wentii DTO 134E9</name>
    <dbReference type="NCBI Taxonomy" id="1073089"/>
    <lineage>
        <taxon>Eukaryota</taxon>
        <taxon>Fungi</taxon>
        <taxon>Dikarya</taxon>
        <taxon>Ascomycota</taxon>
        <taxon>Pezizomycotina</taxon>
        <taxon>Eurotiomycetes</taxon>
        <taxon>Eurotiomycetidae</taxon>
        <taxon>Eurotiales</taxon>
        <taxon>Aspergillaceae</taxon>
        <taxon>Aspergillus</taxon>
        <taxon>Aspergillus subgen. Cremei</taxon>
    </lineage>
</organism>
<dbReference type="EMBL" id="KV878209">
    <property type="protein sequence ID" value="OJJ41219.1"/>
    <property type="molecule type" value="Genomic_DNA"/>
</dbReference>
<dbReference type="Pfam" id="PF04299">
    <property type="entry name" value="FMN_bind_2"/>
    <property type="match status" value="1"/>
</dbReference>
<dbReference type="InterPro" id="IPR007396">
    <property type="entry name" value="TR_PAI2-type"/>
</dbReference>
<reference evidence="2" key="1">
    <citation type="journal article" date="2017" name="Genome Biol.">
        <title>Comparative genomics reveals high biological diversity and specific adaptations in the industrially and medically important fungal genus Aspergillus.</title>
        <authorList>
            <person name="de Vries R.P."/>
            <person name="Riley R."/>
            <person name="Wiebenga A."/>
            <person name="Aguilar-Osorio G."/>
            <person name="Amillis S."/>
            <person name="Uchima C.A."/>
            <person name="Anderluh G."/>
            <person name="Asadollahi M."/>
            <person name="Askin M."/>
            <person name="Barry K."/>
            <person name="Battaglia E."/>
            <person name="Bayram O."/>
            <person name="Benocci T."/>
            <person name="Braus-Stromeyer S.A."/>
            <person name="Caldana C."/>
            <person name="Canovas D."/>
            <person name="Cerqueira G.C."/>
            <person name="Chen F."/>
            <person name="Chen W."/>
            <person name="Choi C."/>
            <person name="Clum A."/>
            <person name="Dos Santos R.A."/>
            <person name="Damasio A.R."/>
            <person name="Diallinas G."/>
            <person name="Emri T."/>
            <person name="Fekete E."/>
            <person name="Flipphi M."/>
            <person name="Freyberg S."/>
            <person name="Gallo A."/>
            <person name="Gournas C."/>
            <person name="Habgood R."/>
            <person name="Hainaut M."/>
            <person name="Harispe M.L."/>
            <person name="Henrissat B."/>
            <person name="Hilden K.S."/>
            <person name="Hope R."/>
            <person name="Hossain A."/>
            <person name="Karabika E."/>
            <person name="Karaffa L."/>
            <person name="Karanyi Z."/>
            <person name="Krasevec N."/>
            <person name="Kuo A."/>
            <person name="Kusch H."/>
            <person name="LaButti K."/>
            <person name="Lagendijk E.L."/>
            <person name="Lapidus A."/>
            <person name="Levasseur A."/>
            <person name="Lindquist E."/>
            <person name="Lipzen A."/>
            <person name="Logrieco A.F."/>
            <person name="MacCabe A."/>
            <person name="Maekelae M.R."/>
            <person name="Malavazi I."/>
            <person name="Melin P."/>
            <person name="Meyer V."/>
            <person name="Mielnichuk N."/>
            <person name="Miskei M."/>
            <person name="Molnar A.P."/>
            <person name="Mule G."/>
            <person name="Ngan C.Y."/>
            <person name="Orejas M."/>
            <person name="Orosz E."/>
            <person name="Ouedraogo J.P."/>
            <person name="Overkamp K.M."/>
            <person name="Park H.-S."/>
            <person name="Perrone G."/>
            <person name="Piumi F."/>
            <person name="Punt P.J."/>
            <person name="Ram A.F."/>
            <person name="Ramon A."/>
            <person name="Rauscher S."/>
            <person name="Record E."/>
            <person name="Riano-Pachon D.M."/>
            <person name="Robert V."/>
            <person name="Roehrig J."/>
            <person name="Ruller R."/>
            <person name="Salamov A."/>
            <person name="Salih N.S."/>
            <person name="Samson R.A."/>
            <person name="Sandor E."/>
            <person name="Sanguinetti M."/>
            <person name="Schuetze T."/>
            <person name="Sepcic K."/>
            <person name="Shelest E."/>
            <person name="Sherlock G."/>
            <person name="Sophianopoulou V."/>
            <person name="Squina F.M."/>
            <person name="Sun H."/>
            <person name="Susca A."/>
            <person name="Todd R.B."/>
            <person name="Tsang A."/>
            <person name="Unkles S.E."/>
            <person name="van de Wiele N."/>
            <person name="van Rossen-Uffink D."/>
            <person name="Oliveira J.V."/>
            <person name="Vesth T.C."/>
            <person name="Visser J."/>
            <person name="Yu J.-H."/>
            <person name="Zhou M."/>
            <person name="Andersen M.R."/>
            <person name="Archer D.B."/>
            <person name="Baker S.E."/>
            <person name="Benoit I."/>
            <person name="Brakhage A.A."/>
            <person name="Braus G.H."/>
            <person name="Fischer R."/>
            <person name="Frisvad J.C."/>
            <person name="Goldman G.H."/>
            <person name="Houbraken J."/>
            <person name="Oakley B."/>
            <person name="Pocsi I."/>
            <person name="Scazzocchio C."/>
            <person name="Seiboth B."/>
            <person name="vanKuyk P.A."/>
            <person name="Wortman J."/>
            <person name="Dyer P.S."/>
            <person name="Grigoriev I.V."/>
        </authorList>
    </citation>
    <scope>NUCLEOTIDE SEQUENCE [LARGE SCALE GENOMIC DNA]</scope>
    <source>
        <strain evidence="2">DTO 134E9</strain>
    </source>
</reference>
<dbReference type="PANTHER" id="PTHR35802">
    <property type="entry name" value="PROTEASE SYNTHASE AND SPORULATION PROTEIN PAI 2"/>
    <property type="match status" value="1"/>
</dbReference>
<dbReference type="OrthoDB" id="2101473at2759"/>